<dbReference type="Gene3D" id="3.30.530.20">
    <property type="match status" value="1"/>
</dbReference>
<proteinExistence type="predicted"/>
<evidence type="ECO:0008006" key="3">
    <source>
        <dbReference type="Google" id="ProtNLM"/>
    </source>
</evidence>
<sequence length="172" mass="19218">MFFDRAILAISLVLSSGEIASATDSVRTTINDHAAIVADTELWIDAEPKAVWAILTDVPKWTEWLPEFVSARLDGPLAPGTTLYWEPQGQKIVSRLVVVEPPHRLIWNGSGGAVHVWELASVRNGTMLRNAESIEQWTFPEASGEQSKFLRETLGVWNARLAARVKERRKTE</sequence>
<dbReference type="Pfam" id="PF10604">
    <property type="entry name" value="Polyketide_cyc2"/>
    <property type="match status" value="1"/>
</dbReference>
<reference evidence="1 2" key="1">
    <citation type="submission" date="2016-05" db="EMBL/GenBank/DDBJ databases">
        <authorList>
            <person name="Lavstsen T."/>
            <person name="Jespersen J.S."/>
        </authorList>
    </citation>
    <scope>NUCLEOTIDE SEQUENCE [LARGE SCALE GENOMIC DNA]</scope>
    <source>
        <strain evidence="1 2">KCJ1736</strain>
    </source>
</reference>
<accession>A0A176XHB7</accession>
<gene>
    <name evidence="1" type="ORF">A7J57_22915</name>
</gene>
<name>A0A176XHB7_AGRTU</name>
<dbReference type="EMBL" id="LXPS01000007">
    <property type="protein sequence ID" value="OAE48244.1"/>
    <property type="molecule type" value="Genomic_DNA"/>
</dbReference>
<organism evidence="1 2">
    <name type="scientific">Agrobacterium tumefaciens</name>
    <dbReference type="NCBI Taxonomy" id="358"/>
    <lineage>
        <taxon>Bacteria</taxon>
        <taxon>Pseudomonadati</taxon>
        <taxon>Pseudomonadota</taxon>
        <taxon>Alphaproteobacteria</taxon>
        <taxon>Hyphomicrobiales</taxon>
        <taxon>Rhizobiaceae</taxon>
        <taxon>Rhizobium/Agrobacterium group</taxon>
        <taxon>Agrobacterium</taxon>
        <taxon>Agrobacterium tumefaciens complex</taxon>
    </lineage>
</organism>
<dbReference type="InterPro" id="IPR023393">
    <property type="entry name" value="START-like_dom_sf"/>
</dbReference>
<dbReference type="InterPro" id="IPR019587">
    <property type="entry name" value="Polyketide_cyclase/dehydratase"/>
</dbReference>
<evidence type="ECO:0000313" key="2">
    <source>
        <dbReference type="Proteomes" id="UP000077098"/>
    </source>
</evidence>
<dbReference type="Proteomes" id="UP000077098">
    <property type="component" value="Unassembled WGS sequence"/>
</dbReference>
<dbReference type="RefSeq" id="WP_063948023.1">
    <property type="nucleotide sequence ID" value="NZ_JBJDNA010000003.1"/>
</dbReference>
<protein>
    <recommendedName>
        <fullName evidence="3">Polyketide cyclase / dehydrase and lipid transport</fullName>
    </recommendedName>
</protein>
<comment type="caution">
    <text evidence="1">The sequence shown here is derived from an EMBL/GenBank/DDBJ whole genome shotgun (WGS) entry which is preliminary data.</text>
</comment>
<dbReference type="SUPFAM" id="SSF55961">
    <property type="entry name" value="Bet v1-like"/>
    <property type="match status" value="1"/>
</dbReference>
<evidence type="ECO:0000313" key="1">
    <source>
        <dbReference type="EMBL" id="OAE48244.1"/>
    </source>
</evidence>
<dbReference type="AlphaFoldDB" id="A0A176XHB7"/>